<accession>A0A2T3AP22</accession>
<dbReference type="InterPro" id="IPR017789">
    <property type="entry name" value="Frataxin"/>
</dbReference>
<dbReference type="STRING" id="857342.A0A2T3AP22"/>
<feature type="region of interest" description="Disordered" evidence="13">
    <location>
        <begin position="53"/>
        <end position="81"/>
    </location>
</feature>
<evidence type="ECO:0000256" key="1">
    <source>
        <dbReference type="ARBA" id="ARBA00004173"/>
    </source>
</evidence>
<feature type="region of interest" description="Disordered" evidence="13">
    <location>
        <begin position="1"/>
        <end position="29"/>
    </location>
</feature>
<evidence type="ECO:0000313" key="15">
    <source>
        <dbReference type="Proteomes" id="UP000241818"/>
    </source>
</evidence>
<evidence type="ECO:0000256" key="10">
    <source>
        <dbReference type="ARBA" id="ARBA00023065"/>
    </source>
</evidence>
<reference evidence="14 15" key="1">
    <citation type="journal article" date="2018" name="New Phytol.">
        <title>Comparative genomics and transcriptomics depict ericoid mycorrhizal fungi as versatile saprotrophs and plant mutualists.</title>
        <authorList>
            <person name="Martino E."/>
            <person name="Morin E."/>
            <person name="Grelet G.A."/>
            <person name="Kuo A."/>
            <person name="Kohler A."/>
            <person name="Daghino S."/>
            <person name="Barry K.W."/>
            <person name="Cichocki N."/>
            <person name="Clum A."/>
            <person name="Dockter R.B."/>
            <person name="Hainaut M."/>
            <person name="Kuo R.C."/>
            <person name="LaButti K."/>
            <person name="Lindahl B.D."/>
            <person name="Lindquist E.A."/>
            <person name="Lipzen A."/>
            <person name="Khouja H.R."/>
            <person name="Magnuson J."/>
            <person name="Murat C."/>
            <person name="Ohm R.A."/>
            <person name="Singer S.W."/>
            <person name="Spatafora J.W."/>
            <person name="Wang M."/>
            <person name="Veneault-Fourrey C."/>
            <person name="Henrissat B."/>
            <person name="Grigoriev I.V."/>
            <person name="Martin F.M."/>
            <person name="Perotto S."/>
        </authorList>
    </citation>
    <scope>NUCLEOTIDE SEQUENCE [LARGE SCALE GENOMIC DNA]</scope>
    <source>
        <strain evidence="14 15">ATCC 22711</strain>
    </source>
</reference>
<dbReference type="NCBIfam" id="TIGR03421">
    <property type="entry name" value="FeS_CyaY"/>
    <property type="match status" value="1"/>
</dbReference>
<comment type="similarity">
    <text evidence="2">Belongs to the frataxin family.</text>
</comment>
<dbReference type="GO" id="GO:0034986">
    <property type="term" value="F:iron chaperone activity"/>
    <property type="evidence" value="ECO:0007669"/>
    <property type="project" value="TreeGrafter"/>
</dbReference>
<keyword evidence="7" id="KW-0809">Transit peptide</keyword>
<dbReference type="Pfam" id="PF01491">
    <property type="entry name" value="Frataxin_Cyay"/>
    <property type="match status" value="1"/>
</dbReference>
<dbReference type="NCBIfam" id="TIGR03422">
    <property type="entry name" value="mito_frataxin"/>
    <property type="match status" value="1"/>
</dbReference>
<dbReference type="InterPro" id="IPR020895">
    <property type="entry name" value="Frataxin_CS"/>
</dbReference>
<dbReference type="Gene3D" id="3.30.920.10">
    <property type="entry name" value="Frataxin/CyaY"/>
    <property type="match status" value="1"/>
</dbReference>
<dbReference type="AlphaFoldDB" id="A0A2T3AP22"/>
<dbReference type="FunFam" id="3.30.920.10:FF:000004">
    <property type="entry name" value="Mitochondrial chaperone Frataxin"/>
    <property type="match status" value="1"/>
</dbReference>
<organism evidence="14 15">
    <name type="scientific">Amorphotheca resinae ATCC 22711</name>
    <dbReference type="NCBI Taxonomy" id="857342"/>
    <lineage>
        <taxon>Eukaryota</taxon>
        <taxon>Fungi</taxon>
        <taxon>Dikarya</taxon>
        <taxon>Ascomycota</taxon>
        <taxon>Pezizomycotina</taxon>
        <taxon>Leotiomycetes</taxon>
        <taxon>Helotiales</taxon>
        <taxon>Amorphothecaceae</taxon>
        <taxon>Amorphotheca</taxon>
    </lineage>
</organism>
<dbReference type="InterPro" id="IPR002908">
    <property type="entry name" value="Frataxin/CyaY"/>
</dbReference>
<dbReference type="EMBL" id="KZ679020">
    <property type="protein sequence ID" value="PSS06676.1"/>
    <property type="molecule type" value="Genomic_DNA"/>
</dbReference>
<keyword evidence="15" id="KW-1185">Reference proteome</keyword>
<dbReference type="InParanoid" id="A0A2T3AP22"/>
<dbReference type="PROSITE" id="PS01344">
    <property type="entry name" value="FRATAXIN_1"/>
    <property type="match status" value="1"/>
</dbReference>
<keyword evidence="5" id="KW-0813">Transport</keyword>
<dbReference type="GO" id="GO:0005739">
    <property type="term" value="C:mitochondrion"/>
    <property type="evidence" value="ECO:0007669"/>
    <property type="project" value="UniProtKB-SubCell"/>
</dbReference>
<dbReference type="GO" id="GO:0006879">
    <property type="term" value="P:intracellular iron ion homeostasis"/>
    <property type="evidence" value="ECO:0007669"/>
    <property type="project" value="UniProtKB-KW"/>
</dbReference>
<keyword evidence="10" id="KW-0406">Ion transport</keyword>
<keyword evidence="4" id="KW-0409">Iron storage</keyword>
<evidence type="ECO:0000256" key="2">
    <source>
        <dbReference type="ARBA" id="ARBA00008183"/>
    </source>
</evidence>
<dbReference type="GO" id="GO:0016226">
    <property type="term" value="P:iron-sulfur cluster assembly"/>
    <property type="evidence" value="ECO:0007669"/>
    <property type="project" value="InterPro"/>
</dbReference>
<evidence type="ECO:0000256" key="11">
    <source>
        <dbReference type="ARBA" id="ARBA00023128"/>
    </source>
</evidence>
<evidence type="ECO:0000256" key="12">
    <source>
        <dbReference type="ARBA" id="ARBA00047990"/>
    </source>
</evidence>
<dbReference type="GO" id="GO:0051537">
    <property type="term" value="F:2 iron, 2 sulfur cluster binding"/>
    <property type="evidence" value="ECO:0007669"/>
    <property type="project" value="TreeGrafter"/>
</dbReference>
<dbReference type="PANTHER" id="PTHR16821:SF2">
    <property type="entry name" value="FRATAXIN, MITOCHONDRIAL"/>
    <property type="match status" value="1"/>
</dbReference>
<sequence length="203" mass="22401">MARTAISSLARATARSMRPHSSLTAPRSLPIRQPALQISRVLSISPARTFSSTRATYKGLSPESEDPQPIPKQPLSNTATKPTDITAQEYEELSNSYMDFLVEKLEELQEEKEEVDVEYSSGVLTLKFPPAGTYVINKQPPNKQIWLSSPISGPKRYDYVVVSEGQDAKEDTGAGIWVYLRDGSTLAGLLETELGIDLSKLEE</sequence>
<evidence type="ECO:0000256" key="8">
    <source>
        <dbReference type="ARBA" id="ARBA00023002"/>
    </source>
</evidence>
<evidence type="ECO:0000256" key="7">
    <source>
        <dbReference type="ARBA" id="ARBA00022946"/>
    </source>
</evidence>
<dbReference type="PROSITE" id="PS50810">
    <property type="entry name" value="FRATAXIN_2"/>
    <property type="match status" value="1"/>
</dbReference>
<name>A0A2T3AP22_AMORE</name>
<dbReference type="GO" id="GO:0008199">
    <property type="term" value="F:ferric iron binding"/>
    <property type="evidence" value="ECO:0007669"/>
    <property type="project" value="InterPro"/>
</dbReference>
<dbReference type="GO" id="GO:0008198">
    <property type="term" value="F:ferrous iron binding"/>
    <property type="evidence" value="ECO:0007669"/>
    <property type="project" value="TreeGrafter"/>
</dbReference>
<evidence type="ECO:0000313" key="14">
    <source>
        <dbReference type="EMBL" id="PSS06676.1"/>
    </source>
</evidence>
<evidence type="ECO:0000256" key="4">
    <source>
        <dbReference type="ARBA" id="ARBA00022434"/>
    </source>
</evidence>
<dbReference type="InterPro" id="IPR036524">
    <property type="entry name" value="Frataxin/CyaY_sf"/>
</dbReference>
<proteinExistence type="inferred from homology"/>
<keyword evidence="8" id="KW-0560">Oxidoreductase</keyword>
<dbReference type="PANTHER" id="PTHR16821">
    <property type="entry name" value="FRATAXIN"/>
    <property type="match status" value="1"/>
</dbReference>
<evidence type="ECO:0000256" key="13">
    <source>
        <dbReference type="SAM" id="MobiDB-lite"/>
    </source>
</evidence>
<comment type="subcellular location">
    <subcellularLocation>
        <location evidence="1">Mitochondrion</location>
    </subcellularLocation>
</comment>
<gene>
    <name evidence="14" type="ORF">M430DRAFT_129825</name>
</gene>
<dbReference type="FunCoup" id="A0A2T3AP22">
    <property type="interactions" value="394"/>
</dbReference>
<evidence type="ECO:0000256" key="3">
    <source>
        <dbReference type="ARBA" id="ARBA00013107"/>
    </source>
</evidence>
<dbReference type="GO" id="GO:0004322">
    <property type="term" value="F:ferroxidase activity"/>
    <property type="evidence" value="ECO:0007669"/>
    <property type="project" value="UniProtKB-EC"/>
</dbReference>
<keyword evidence="11" id="KW-0496">Mitochondrion</keyword>
<dbReference type="Proteomes" id="UP000241818">
    <property type="component" value="Unassembled WGS sequence"/>
</dbReference>
<dbReference type="GO" id="GO:0006826">
    <property type="term" value="P:iron ion transport"/>
    <property type="evidence" value="ECO:0007669"/>
    <property type="project" value="UniProtKB-KW"/>
</dbReference>
<evidence type="ECO:0000256" key="9">
    <source>
        <dbReference type="ARBA" id="ARBA00023004"/>
    </source>
</evidence>
<dbReference type="RefSeq" id="XP_024716406.1">
    <property type="nucleotide sequence ID" value="XM_024862114.1"/>
</dbReference>
<dbReference type="SUPFAM" id="SSF55387">
    <property type="entry name" value="Frataxin/Nqo15-like"/>
    <property type="match status" value="1"/>
</dbReference>
<evidence type="ECO:0000256" key="6">
    <source>
        <dbReference type="ARBA" id="ARBA00022496"/>
    </source>
</evidence>
<comment type="catalytic activity">
    <reaction evidence="12">
        <text>4 Fe(2+) + O2 + 4 H(+) = 4 Fe(3+) + 2 H2O</text>
        <dbReference type="Rhea" id="RHEA:11148"/>
        <dbReference type="ChEBI" id="CHEBI:15377"/>
        <dbReference type="ChEBI" id="CHEBI:15378"/>
        <dbReference type="ChEBI" id="CHEBI:15379"/>
        <dbReference type="ChEBI" id="CHEBI:29033"/>
        <dbReference type="ChEBI" id="CHEBI:29034"/>
        <dbReference type="EC" id="1.16.3.1"/>
    </reaction>
</comment>
<dbReference type="GeneID" id="36570195"/>
<evidence type="ECO:0000256" key="5">
    <source>
        <dbReference type="ARBA" id="ARBA00022448"/>
    </source>
</evidence>
<dbReference type="EC" id="1.16.3.1" evidence="3"/>
<dbReference type="SMART" id="SM01219">
    <property type="entry name" value="Frataxin_Cyay"/>
    <property type="match status" value="1"/>
</dbReference>
<dbReference type="OrthoDB" id="1897642at2759"/>
<keyword evidence="6" id="KW-0410">Iron transport</keyword>
<keyword evidence="9" id="KW-0408">Iron</keyword>
<protein>
    <recommendedName>
        <fullName evidence="3">ferroxidase</fullName>
        <ecNumber evidence="3">1.16.3.1</ecNumber>
    </recommendedName>
</protein>